<evidence type="ECO:0000313" key="3">
    <source>
        <dbReference type="Proteomes" id="UP000829196"/>
    </source>
</evidence>
<proteinExistence type="predicted"/>
<sequence length="69" mass="7990">MKNEGVEDGELTKAFYRLRARQASRHGRPTGRLERNRRPPDRGRLKKTSRRARADNGKTAGDWNLRGDE</sequence>
<evidence type="ECO:0000313" key="2">
    <source>
        <dbReference type="EMBL" id="KAI0500039.1"/>
    </source>
</evidence>
<keyword evidence="3" id="KW-1185">Reference proteome</keyword>
<dbReference type="EMBL" id="JAGYWB010000013">
    <property type="protein sequence ID" value="KAI0500039.1"/>
    <property type="molecule type" value="Genomic_DNA"/>
</dbReference>
<feature type="region of interest" description="Disordered" evidence="1">
    <location>
        <begin position="19"/>
        <end position="69"/>
    </location>
</feature>
<reference evidence="2" key="1">
    <citation type="journal article" date="2022" name="Front. Genet.">
        <title>Chromosome-Scale Assembly of the Dendrobium nobile Genome Provides Insights Into the Molecular Mechanism of the Biosynthesis of the Medicinal Active Ingredient of Dendrobium.</title>
        <authorList>
            <person name="Xu Q."/>
            <person name="Niu S.-C."/>
            <person name="Li K.-L."/>
            <person name="Zheng P.-J."/>
            <person name="Zhang X.-J."/>
            <person name="Jia Y."/>
            <person name="Liu Y."/>
            <person name="Niu Y.-X."/>
            <person name="Yu L.-H."/>
            <person name="Chen D.-F."/>
            <person name="Zhang G.-Q."/>
        </authorList>
    </citation>
    <scope>NUCLEOTIDE SEQUENCE</scope>
    <source>
        <tissue evidence="2">Leaf</tissue>
    </source>
</reference>
<dbReference type="AlphaFoldDB" id="A0A8T3AUR5"/>
<comment type="caution">
    <text evidence="2">The sequence shown here is derived from an EMBL/GenBank/DDBJ whole genome shotgun (WGS) entry which is preliminary data.</text>
</comment>
<protein>
    <submittedName>
        <fullName evidence="2">Uncharacterized protein</fullName>
    </submittedName>
</protein>
<evidence type="ECO:0000256" key="1">
    <source>
        <dbReference type="SAM" id="MobiDB-lite"/>
    </source>
</evidence>
<feature type="compositionally biased region" description="Basic residues" evidence="1">
    <location>
        <begin position="19"/>
        <end position="29"/>
    </location>
</feature>
<name>A0A8T3AUR5_DENNO</name>
<accession>A0A8T3AUR5</accession>
<gene>
    <name evidence="2" type="ORF">KFK09_018247</name>
</gene>
<feature type="compositionally biased region" description="Basic and acidic residues" evidence="1">
    <location>
        <begin position="31"/>
        <end position="43"/>
    </location>
</feature>
<dbReference type="Proteomes" id="UP000829196">
    <property type="component" value="Unassembled WGS sequence"/>
</dbReference>
<dbReference type="SMR" id="A0A8T3AUR5"/>
<organism evidence="2 3">
    <name type="scientific">Dendrobium nobile</name>
    <name type="common">Orchid</name>
    <dbReference type="NCBI Taxonomy" id="94219"/>
    <lineage>
        <taxon>Eukaryota</taxon>
        <taxon>Viridiplantae</taxon>
        <taxon>Streptophyta</taxon>
        <taxon>Embryophyta</taxon>
        <taxon>Tracheophyta</taxon>
        <taxon>Spermatophyta</taxon>
        <taxon>Magnoliopsida</taxon>
        <taxon>Liliopsida</taxon>
        <taxon>Asparagales</taxon>
        <taxon>Orchidaceae</taxon>
        <taxon>Epidendroideae</taxon>
        <taxon>Malaxideae</taxon>
        <taxon>Dendrobiinae</taxon>
        <taxon>Dendrobium</taxon>
    </lineage>
</organism>